<feature type="region of interest" description="Disordered" evidence="1">
    <location>
        <begin position="154"/>
        <end position="197"/>
    </location>
</feature>
<name>A0AAW0TL82_SCYPA</name>
<evidence type="ECO:0000313" key="3">
    <source>
        <dbReference type="Proteomes" id="UP001487740"/>
    </source>
</evidence>
<feature type="compositionally biased region" description="Basic and acidic residues" evidence="1">
    <location>
        <begin position="167"/>
        <end position="183"/>
    </location>
</feature>
<reference evidence="2 3" key="1">
    <citation type="submission" date="2023-03" db="EMBL/GenBank/DDBJ databases">
        <title>High-quality genome of Scylla paramamosain provides insights in environmental adaptation.</title>
        <authorList>
            <person name="Zhang L."/>
        </authorList>
    </citation>
    <scope>NUCLEOTIDE SEQUENCE [LARGE SCALE GENOMIC DNA]</scope>
    <source>
        <strain evidence="2">LZ_2023a</strain>
        <tissue evidence="2">Muscle</tissue>
    </source>
</reference>
<sequence length="603" mass="68506">MEDIQDHSNREDTSDTMSGFIVASNSMDFTENDTIIANDNIRKRARTLKHQEKIKETWKRKDKGKLGTPLSTINSDTLGDIAAFKKYKDNMYCQRFIGFGDRPLGNGILFKQHLHGDKILDPNLVAHFFGSNMIDPYMRSVVPRLMQHNAEHEGKVLLKRPANASEKNGDGSEEEQRQEEGRRRQSQHVVDNNPPNDVLHSKFLSKDALAERVLATNSMVKLREYYSRSVGMTSIERFRNVWTPLKNINADVLDRDILCREFLTSIYDNRESFATIKFTNAATFVFTPGTSVEGRDYREIGYAETLCTNSFDMCYKSIVSDLRHGMFENIASKSLEGGRNRLFAPLRQERRLLFYVDDFPSEQKHITLLKKCFGAIRDRNVNDFVIFSKEWLALSIISEITSSSRMASKIKSCIRIDRRIDVGADITFDDLASKNNNTNLRRFINRSDASVGFEKRGVSFLANLVVSMKWFPIKAHHLHLSCTNFGVASLSNFMGNREKKSMPMGVSPSAKNLATVFKMKAARNSCISVDNNRLFLIGGSYVLGGRLEGVNLITDMFVRCRLQTEKQIVHEALFDANMTTTFLAACMEGTAITRGVSMIEHHL</sequence>
<protein>
    <submittedName>
        <fullName evidence="2">Uncharacterized protein</fullName>
    </submittedName>
</protein>
<organism evidence="2 3">
    <name type="scientific">Scylla paramamosain</name>
    <name type="common">Mud crab</name>
    <dbReference type="NCBI Taxonomy" id="85552"/>
    <lineage>
        <taxon>Eukaryota</taxon>
        <taxon>Metazoa</taxon>
        <taxon>Ecdysozoa</taxon>
        <taxon>Arthropoda</taxon>
        <taxon>Crustacea</taxon>
        <taxon>Multicrustacea</taxon>
        <taxon>Malacostraca</taxon>
        <taxon>Eumalacostraca</taxon>
        <taxon>Eucarida</taxon>
        <taxon>Decapoda</taxon>
        <taxon>Pleocyemata</taxon>
        <taxon>Brachyura</taxon>
        <taxon>Eubrachyura</taxon>
        <taxon>Portunoidea</taxon>
        <taxon>Portunidae</taxon>
        <taxon>Portuninae</taxon>
        <taxon>Scylla</taxon>
    </lineage>
</organism>
<accession>A0AAW0TL82</accession>
<proteinExistence type="predicted"/>
<evidence type="ECO:0000256" key="1">
    <source>
        <dbReference type="SAM" id="MobiDB-lite"/>
    </source>
</evidence>
<gene>
    <name evidence="2" type="ORF">O3P69_020470</name>
</gene>
<dbReference type="AlphaFoldDB" id="A0AAW0TL82"/>
<dbReference type="EMBL" id="JARAKH010000028">
    <property type="protein sequence ID" value="KAK8388504.1"/>
    <property type="molecule type" value="Genomic_DNA"/>
</dbReference>
<dbReference type="Proteomes" id="UP001487740">
    <property type="component" value="Unassembled WGS sequence"/>
</dbReference>
<keyword evidence="3" id="KW-1185">Reference proteome</keyword>
<comment type="caution">
    <text evidence="2">The sequence shown here is derived from an EMBL/GenBank/DDBJ whole genome shotgun (WGS) entry which is preliminary data.</text>
</comment>
<evidence type="ECO:0000313" key="2">
    <source>
        <dbReference type="EMBL" id="KAK8388504.1"/>
    </source>
</evidence>